<proteinExistence type="predicted"/>
<feature type="non-terminal residue" evidence="1">
    <location>
        <position position="1"/>
    </location>
</feature>
<dbReference type="AlphaFoldDB" id="A0A392MER4"/>
<accession>A0A392MER4</accession>
<gene>
    <name evidence="1" type="ORF">A2U01_0006861</name>
</gene>
<organism evidence="1 2">
    <name type="scientific">Trifolium medium</name>
    <dbReference type="NCBI Taxonomy" id="97028"/>
    <lineage>
        <taxon>Eukaryota</taxon>
        <taxon>Viridiplantae</taxon>
        <taxon>Streptophyta</taxon>
        <taxon>Embryophyta</taxon>
        <taxon>Tracheophyta</taxon>
        <taxon>Spermatophyta</taxon>
        <taxon>Magnoliopsida</taxon>
        <taxon>eudicotyledons</taxon>
        <taxon>Gunneridae</taxon>
        <taxon>Pentapetalae</taxon>
        <taxon>rosids</taxon>
        <taxon>fabids</taxon>
        <taxon>Fabales</taxon>
        <taxon>Fabaceae</taxon>
        <taxon>Papilionoideae</taxon>
        <taxon>50 kb inversion clade</taxon>
        <taxon>NPAAA clade</taxon>
        <taxon>Hologalegina</taxon>
        <taxon>IRL clade</taxon>
        <taxon>Trifolieae</taxon>
        <taxon>Trifolium</taxon>
    </lineage>
</organism>
<sequence>FSDEEYVRGVPNELFLVIIMATMAKHDISRILVDQGSSCDIIAEELFTKLGS</sequence>
<name>A0A392MER4_9FABA</name>
<dbReference type="EMBL" id="LXQA010009560">
    <property type="protein sequence ID" value="MCH86007.1"/>
    <property type="molecule type" value="Genomic_DNA"/>
</dbReference>
<comment type="caution">
    <text evidence="1">The sequence shown here is derived from an EMBL/GenBank/DDBJ whole genome shotgun (WGS) entry which is preliminary data.</text>
</comment>
<reference evidence="1 2" key="1">
    <citation type="journal article" date="2018" name="Front. Plant Sci.">
        <title>Red Clover (Trifolium pratense) and Zigzag Clover (T. medium) - A Picture of Genomic Similarities and Differences.</title>
        <authorList>
            <person name="Dluhosova J."/>
            <person name="Istvanek J."/>
            <person name="Nedelnik J."/>
            <person name="Repkova J."/>
        </authorList>
    </citation>
    <scope>NUCLEOTIDE SEQUENCE [LARGE SCALE GENOMIC DNA]</scope>
    <source>
        <strain evidence="2">cv. 10/8</strain>
        <tissue evidence="1">Leaf</tissue>
    </source>
</reference>
<protein>
    <submittedName>
        <fullName evidence="1">Uncharacterized protein</fullName>
    </submittedName>
</protein>
<keyword evidence="2" id="KW-1185">Reference proteome</keyword>
<evidence type="ECO:0000313" key="1">
    <source>
        <dbReference type="EMBL" id="MCH86007.1"/>
    </source>
</evidence>
<dbReference type="Proteomes" id="UP000265520">
    <property type="component" value="Unassembled WGS sequence"/>
</dbReference>
<evidence type="ECO:0000313" key="2">
    <source>
        <dbReference type="Proteomes" id="UP000265520"/>
    </source>
</evidence>